<reference evidence="2 3" key="1">
    <citation type="journal article" date="2015" name="Genome Biol. Evol.">
        <title>Characterization of Three Mycobacterium spp. with Potential Use in Bioremediation by Genome Sequencing and Comparative Genomics.</title>
        <authorList>
            <person name="Das S."/>
            <person name="Pettersson B.M."/>
            <person name="Behra P.R."/>
            <person name="Ramesh M."/>
            <person name="Dasgupta S."/>
            <person name="Bhattacharya A."/>
            <person name="Kirsebom L.A."/>
        </authorList>
    </citation>
    <scope>NUCLEOTIDE SEQUENCE [LARGE SCALE GENOMIC DNA]</scope>
    <source>
        <strain evidence="2 3">DSM 44219</strain>
    </source>
</reference>
<dbReference type="PATRIC" id="fig|1800.3.peg.4509"/>
<dbReference type="AlphaFoldDB" id="A0A0J6VQH4"/>
<protein>
    <submittedName>
        <fullName evidence="2">Nitroreductase family protein</fullName>
    </submittedName>
</protein>
<name>A0A0J6VQH4_MYCCU</name>
<evidence type="ECO:0000259" key="1">
    <source>
        <dbReference type="Pfam" id="PF00881"/>
    </source>
</evidence>
<dbReference type="OrthoDB" id="9798230at2"/>
<dbReference type="Gene3D" id="3.40.109.10">
    <property type="entry name" value="NADH Oxidase"/>
    <property type="match status" value="1"/>
</dbReference>
<dbReference type="GO" id="GO:0016491">
    <property type="term" value="F:oxidoreductase activity"/>
    <property type="evidence" value="ECO:0007669"/>
    <property type="project" value="InterPro"/>
</dbReference>
<dbReference type="InterPro" id="IPR029479">
    <property type="entry name" value="Nitroreductase"/>
</dbReference>
<evidence type="ECO:0000313" key="3">
    <source>
        <dbReference type="Proteomes" id="UP000036176"/>
    </source>
</evidence>
<accession>A0A0J6VQH4</accession>
<gene>
    <name evidence="2" type="ORF">MCHUDSM44219_04488</name>
</gene>
<dbReference type="SUPFAM" id="SSF55469">
    <property type="entry name" value="FMN-dependent nitroreductase-like"/>
    <property type="match status" value="1"/>
</dbReference>
<dbReference type="EMBL" id="JYNX01000060">
    <property type="protein sequence ID" value="KMO73310.1"/>
    <property type="molecule type" value="Genomic_DNA"/>
</dbReference>
<keyword evidence="3" id="KW-1185">Reference proteome</keyword>
<dbReference type="InterPro" id="IPR000415">
    <property type="entry name" value="Nitroreductase-like"/>
</dbReference>
<proteinExistence type="predicted"/>
<sequence length="84" mass="9077">MVDALGVGRFLQTFVLALSARGIGTCVQVSIAGYPEVLRDQLGIPEEHRILCGVSIGYPDPTFPANHLDVPRNPLEANVTFLTE</sequence>
<organism evidence="2 3">
    <name type="scientific">Mycolicibacterium chubuense</name>
    <name type="common">Mycobacterium chubuense</name>
    <dbReference type="NCBI Taxonomy" id="1800"/>
    <lineage>
        <taxon>Bacteria</taxon>
        <taxon>Bacillati</taxon>
        <taxon>Actinomycetota</taxon>
        <taxon>Actinomycetes</taxon>
        <taxon>Mycobacteriales</taxon>
        <taxon>Mycobacteriaceae</taxon>
        <taxon>Mycolicibacterium</taxon>
    </lineage>
</organism>
<comment type="caution">
    <text evidence="2">The sequence shown here is derived from an EMBL/GenBank/DDBJ whole genome shotgun (WGS) entry which is preliminary data.</text>
</comment>
<evidence type="ECO:0000313" key="2">
    <source>
        <dbReference type="EMBL" id="KMO73310.1"/>
    </source>
</evidence>
<feature type="domain" description="Nitroreductase" evidence="1">
    <location>
        <begin position="3"/>
        <end position="58"/>
    </location>
</feature>
<dbReference type="Proteomes" id="UP000036176">
    <property type="component" value="Unassembled WGS sequence"/>
</dbReference>
<dbReference type="Pfam" id="PF00881">
    <property type="entry name" value="Nitroreductase"/>
    <property type="match status" value="1"/>
</dbReference>
<dbReference type="RefSeq" id="WP_082162324.1">
    <property type="nucleotide sequence ID" value="NZ_JYNX01000060.1"/>
</dbReference>